<sequence length="143" mass="16956">MIIPLFVRNQDHFVVSFLNYVDDIILTGLRKIKFFSRIEFIDIFNGVCLNKREYRLELLHEFGMLRCKHVKTPLDANFFVSRDGSDKNDSLIFHMLLKILRQYMHKPRKSHLNVLFGYLGSPGKDISITKSERLNLNRFVDTY</sequence>
<evidence type="ECO:0000313" key="1">
    <source>
        <dbReference type="EMBL" id="KAJ0201922.1"/>
    </source>
</evidence>
<proteinExistence type="predicted"/>
<dbReference type="Proteomes" id="UP000235145">
    <property type="component" value="Unassembled WGS sequence"/>
</dbReference>
<accession>A0A9R1V7W0</accession>
<organism evidence="1 2">
    <name type="scientific">Lactuca sativa</name>
    <name type="common">Garden lettuce</name>
    <dbReference type="NCBI Taxonomy" id="4236"/>
    <lineage>
        <taxon>Eukaryota</taxon>
        <taxon>Viridiplantae</taxon>
        <taxon>Streptophyta</taxon>
        <taxon>Embryophyta</taxon>
        <taxon>Tracheophyta</taxon>
        <taxon>Spermatophyta</taxon>
        <taxon>Magnoliopsida</taxon>
        <taxon>eudicotyledons</taxon>
        <taxon>Gunneridae</taxon>
        <taxon>Pentapetalae</taxon>
        <taxon>asterids</taxon>
        <taxon>campanulids</taxon>
        <taxon>Asterales</taxon>
        <taxon>Asteraceae</taxon>
        <taxon>Cichorioideae</taxon>
        <taxon>Cichorieae</taxon>
        <taxon>Lactucinae</taxon>
        <taxon>Lactuca</taxon>
    </lineage>
</organism>
<evidence type="ECO:0008006" key="3">
    <source>
        <dbReference type="Google" id="ProtNLM"/>
    </source>
</evidence>
<dbReference type="EMBL" id="NBSK02000006">
    <property type="protein sequence ID" value="KAJ0201922.1"/>
    <property type="molecule type" value="Genomic_DNA"/>
</dbReference>
<keyword evidence="2" id="KW-1185">Reference proteome</keyword>
<evidence type="ECO:0000313" key="2">
    <source>
        <dbReference type="Proteomes" id="UP000235145"/>
    </source>
</evidence>
<protein>
    <recommendedName>
        <fullName evidence="3">Reverse transcriptase Ty1/copia-type domain-containing protein</fullName>
    </recommendedName>
</protein>
<gene>
    <name evidence="1" type="ORF">LSAT_V11C600305890</name>
</gene>
<comment type="caution">
    <text evidence="1">The sequence shown here is derived from an EMBL/GenBank/DDBJ whole genome shotgun (WGS) entry which is preliminary data.</text>
</comment>
<reference evidence="1 2" key="1">
    <citation type="journal article" date="2017" name="Nat. Commun.">
        <title>Genome assembly with in vitro proximity ligation data and whole-genome triplication in lettuce.</title>
        <authorList>
            <person name="Reyes-Chin-Wo S."/>
            <person name="Wang Z."/>
            <person name="Yang X."/>
            <person name="Kozik A."/>
            <person name="Arikit S."/>
            <person name="Song C."/>
            <person name="Xia L."/>
            <person name="Froenicke L."/>
            <person name="Lavelle D.O."/>
            <person name="Truco M.J."/>
            <person name="Xia R."/>
            <person name="Zhu S."/>
            <person name="Xu C."/>
            <person name="Xu H."/>
            <person name="Xu X."/>
            <person name="Cox K."/>
            <person name="Korf I."/>
            <person name="Meyers B.C."/>
            <person name="Michelmore R.W."/>
        </authorList>
    </citation>
    <scope>NUCLEOTIDE SEQUENCE [LARGE SCALE GENOMIC DNA]</scope>
    <source>
        <strain evidence="2">cv. Salinas</strain>
        <tissue evidence="1">Seedlings</tissue>
    </source>
</reference>
<dbReference type="AlphaFoldDB" id="A0A9R1V7W0"/>
<name>A0A9R1V7W0_LACSA</name>